<dbReference type="Pfam" id="PF01080">
    <property type="entry name" value="Presenilin"/>
    <property type="match status" value="1"/>
</dbReference>
<dbReference type="GO" id="GO:0070765">
    <property type="term" value="C:gamma-secretase complex"/>
    <property type="evidence" value="ECO:0007669"/>
    <property type="project" value="UniProtKB-ARBA"/>
</dbReference>
<feature type="domain" description="EF-hand" evidence="10">
    <location>
        <begin position="96"/>
        <end position="131"/>
    </location>
</feature>
<sequence>MARALPAQAWELFLSDLVRLSVGLAVPPKEIHRVRRKYNAFVKGEDMTKDEFYALPAIAVNPLRDQLFKSLELTASQTIAFAEFAKFVQIFSYSSSQDAKLKEAFKIHDFDGDGKISRDDLRAYCALVLPKVSESEGDAAVQAQQEVTASILQAPPGEAVATNENSATNKVTETLIAHVMSEASSLPSRDFLLRSSRRTSRAGSWSRSDDDATLNSPMRRRVAFHHLLHRNGGRSARSETSTNPEVPELQPQHSPCDWAEHGRLPVQYLRLSDAADGSARESSRLLMAKDGEDGPMPMDNTALLAAASYDKLTTPNSGDTPASGRQSAARQEQGEPEAPAPQGDSYDDLMHGINSFWAIVFPVCVTMIVASLVVVNYRSSSIEASMSTYLVYGDSGSTSSSSSSSSTGSGIGESLVNALVIIGAIAVLTFGMALLYKYNCMKFLSGYIMFASTAILSFVGGQLVDEIVNGQFGWAVDWPSFLFVMVNFGFVGVISIFYQKGTPKFVQNGYLVMVSVILAWEFSMWPEWTTITFCVMFACYDLCAVLTPCGPLKYLIGLIQEKQAPLPGLLYEADVRDGVSHDHHRQQQQQQQRREQEQRRPKNTPTDAITASQRQSSSATSHSSSTSNHNSNGTTSVTNSTRPPAPMAAPVPMAQPTTDRTDSSPIPVMSSGRPRNVAESNFTTYECETMEALVSLLTEFYETFSPEDIWKGPQVAEKFFPTQDRLWLLIFHKYYVCSCSMDMPCPVQARRDRRERQREEEDEDDKTIKLGLGDFIFYSVLVGRAAIKDFATFAVTFVCIVMGLGGTLFLLAVLHKALPALPISIFLATIFYFLTEYIFIDFCSFMMTFPAAV</sequence>
<dbReference type="FunFam" id="1.10.472.100:FF:000003">
    <property type="entry name" value="Presenilin"/>
    <property type="match status" value="1"/>
</dbReference>
<dbReference type="SMART" id="SM00054">
    <property type="entry name" value="EFh"/>
    <property type="match status" value="1"/>
</dbReference>
<evidence type="ECO:0000259" key="10">
    <source>
        <dbReference type="PROSITE" id="PS50222"/>
    </source>
</evidence>
<keyword evidence="5 9" id="KW-0472">Membrane</keyword>
<evidence type="ECO:0000256" key="7">
    <source>
        <dbReference type="ARBA" id="ARBA00066080"/>
    </source>
</evidence>
<dbReference type="GO" id="GO:0016485">
    <property type="term" value="P:protein processing"/>
    <property type="evidence" value="ECO:0007669"/>
    <property type="project" value="InterPro"/>
</dbReference>
<feature type="transmembrane region" description="Helical" evidence="9">
    <location>
        <begin position="505"/>
        <end position="522"/>
    </location>
</feature>
<dbReference type="GO" id="GO:0042500">
    <property type="term" value="F:aspartic endopeptidase activity, intramembrane cleaving"/>
    <property type="evidence" value="ECO:0007669"/>
    <property type="project" value="InterPro"/>
</dbReference>
<keyword evidence="4 9" id="KW-1133">Transmembrane helix</keyword>
<dbReference type="Pfam" id="PF13405">
    <property type="entry name" value="EF-hand_6"/>
    <property type="match status" value="1"/>
</dbReference>
<feature type="transmembrane region" description="Helical" evidence="9">
    <location>
        <begin position="443"/>
        <end position="460"/>
    </location>
</feature>
<dbReference type="Proteomes" id="UP000694044">
    <property type="component" value="Unassembled WGS sequence"/>
</dbReference>
<dbReference type="GO" id="GO:0012505">
    <property type="term" value="C:endomembrane system"/>
    <property type="evidence" value="ECO:0007669"/>
    <property type="project" value="UniProtKB-SubCell"/>
</dbReference>
<feature type="region of interest" description="Disordered" evidence="8">
    <location>
        <begin position="197"/>
        <end position="217"/>
    </location>
</feature>
<dbReference type="PROSITE" id="PS50222">
    <property type="entry name" value="EF_HAND_2"/>
    <property type="match status" value="1"/>
</dbReference>
<feature type="transmembrane region" description="Helical" evidence="9">
    <location>
        <begin position="820"/>
        <end position="840"/>
    </location>
</feature>
<evidence type="ECO:0000256" key="9">
    <source>
        <dbReference type="SAM" id="Phobius"/>
    </source>
</evidence>
<evidence type="ECO:0000256" key="4">
    <source>
        <dbReference type="ARBA" id="ARBA00022989"/>
    </source>
</evidence>
<keyword evidence="3" id="KW-0378">Hydrolase</keyword>
<dbReference type="AlphaFoldDB" id="A0A8T1VR21"/>
<dbReference type="EMBL" id="JAGDFM010000206">
    <property type="protein sequence ID" value="KAG7382483.1"/>
    <property type="molecule type" value="Genomic_DNA"/>
</dbReference>
<dbReference type="GO" id="GO:0044351">
    <property type="term" value="P:macropinocytosis"/>
    <property type="evidence" value="ECO:0007669"/>
    <property type="project" value="UniProtKB-ARBA"/>
</dbReference>
<reference evidence="11" key="1">
    <citation type="submission" date="2021-02" db="EMBL/GenBank/DDBJ databases">
        <authorList>
            <person name="Palmer J.M."/>
        </authorList>
    </citation>
    <scope>NUCLEOTIDE SEQUENCE</scope>
    <source>
        <strain evidence="11">SCRP734</strain>
    </source>
</reference>
<evidence type="ECO:0000256" key="2">
    <source>
        <dbReference type="ARBA" id="ARBA00022692"/>
    </source>
</evidence>
<feature type="compositionally biased region" description="Low complexity" evidence="8">
    <location>
        <begin position="610"/>
        <end position="642"/>
    </location>
</feature>
<dbReference type="PROSITE" id="PS00018">
    <property type="entry name" value="EF_HAND_1"/>
    <property type="match status" value="1"/>
</dbReference>
<dbReference type="CDD" id="cd00051">
    <property type="entry name" value="EFh"/>
    <property type="match status" value="1"/>
</dbReference>
<evidence type="ECO:0000313" key="12">
    <source>
        <dbReference type="Proteomes" id="UP000694044"/>
    </source>
</evidence>
<dbReference type="PANTHER" id="PTHR10202:SF13">
    <property type="entry name" value="PRESENILIN HOMOLOG"/>
    <property type="match status" value="1"/>
</dbReference>
<gene>
    <name evidence="11" type="primary">PSEN2_2</name>
    <name evidence="11" type="ORF">PHYPSEUDO_004818</name>
</gene>
<dbReference type="OrthoDB" id="432970at2759"/>
<comment type="subcellular location">
    <subcellularLocation>
        <location evidence="1">Endomembrane system</location>
        <topology evidence="1">Multi-pass membrane protein</topology>
    </subcellularLocation>
</comment>
<feature type="transmembrane region" description="Helical" evidence="9">
    <location>
        <begin position="356"/>
        <end position="377"/>
    </location>
</feature>
<dbReference type="InterPro" id="IPR002048">
    <property type="entry name" value="EF_hand_dom"/>
</dbReference>
<feature type="transmembrane region" description="Helical" evidence="9">
    <location>
        <begin position="415"/>
        <end position="436"/>
    </location>
</feature>
<dbReference type="InterPro" id="IPR018247">
    <property type="entry name" value="EF_Hand_1_Ca_BS"/>
</dbReference>
<feature type="compositionally biased region" description="Polar residues" evidence="8">
    <location>
        <begin position="311"/>
        <end position="330"/>
    </location>
</feature>
<evidence type="ECO:0000256" key="6">
    <source>
        <dbReference type="ARBA" id="ARBA00053367"/>
    </source>
</evidence>
<evidence type="ECO:0000256" key="8">
    <source>
        <dbReference type="SAM" id="MobiDB-lite"/>
    </source>
</evidence>
<accession>A0A8T1VR21</accession>
<feature type="region of interest" description="Disordered" evidence="8">
    <location>
        <begin position="577"/>
        <end position="675"/>
    </location>
</feature>
<keyword evidence="2 9" id="KW-0812">Transmembrane</keyword>
<dbReference type="PANTHER" id="PTHR10202">
    <property type="entry name" value="PRESENILIN"/>
    <property type="match status" value="1"/>
</dbReference>
<comment type="caution">
    <text evidence="11">The sequence shown here is derived from an EMBL/GenBank/DDBJ whole genome shotgun (WGS) entry which is preliminary data.</text>
</comment>
<protein>
    <submittedName>
        <fullName evidence="11">Presenilin-2</fullName>
    </submittedName>
</protein>
<comment type="function">
    <text evidence="6">Probable catalytic subunit of the gamma-secretase complex, an endoprotease complex that catalyzes the intramembrane cleavage of integral membrane proteins such as Notch receptors. Requires the other members of the gamma-secretase complex to have a protease activity.</text>
</comment>
<evidence type="ECO:0000256" key="3">
    <source>
        <dbReference type="ARBA" id="ARBA00022801"/>
    </source>
</evidence>
<dbReference type="InterPro" id="IPR006639">
    <property type="entry name" value="Preselin/SPP"/>
</dbReference>
<dbReference type="SMART" id="SM00730">
    <property type="entry name" value="PSN"/>
    <property type="match status" value="1"/>
</dbReference>
<dbReference type="GO" id="GO:0006509">
    <property type="term" value="P:membrane protein ectodomain proteolysis"/>
    <property type="evidence" value="ECO:0007669"/>
    <property type="project" value="TreeGrafter"/>
</dbReference>
<evidence type="ECO:0000313" key="11">
    <source>
        <dbReference type="EMBL" id="KAG7382483.1"/>
    </source>
</evidence>
<proteinExistence type="predicted"/>
<evidence type="ECO:0000256" key="1">
    <source>
        <dbReference type="ARBA" id="ARBA00004127"/>
    </source>
</evidence>
<organism evidence="11 12">
    <name type="scientific">Phytophthora pseudosyringae</name>
    <dbReference type="NCBI Taxonomy" id="221518"/>
    <lineage>
        <taxon>Eukaryota</taxon>
        <taxon>Sar</taxon>
        <taxon>Stramenopiles</taxon>
        <taxon>Oomycota</taxon>
        <taxon>Peronosporomycetes</taxon>
        <taxon>Peronosporales</taxon>
        <taxon>Peronosporaceae</taxon>
        <taxon>Phytophthora</taxon>
    </lineage>
</organism>
<feature type="transmembrane region" description="Helical" evidence="9">
    <location>
        <begin position="790"/>
        <end position="814"/>
    </location>
</feature>
<feature type="transmembrane region" description="Helical" evidence="9">
    <location>
        <begin position="480"/>
        <end position="498"/>
    </location>
</feature>
<comment type="subunit">
    <text evidence="7">Homodimer. Component of the gamma-secretase complex, a complex composed of a presenilin homodimer, nicastrin, aph1 and pen2.</text>
</comment>
<evidence type="ECO:0000256" key="5">
    <source>
        <dbReference type="ARBA" id="ARBA00023136"/>
    </source>
</evidence>
<feature type="region of interest" description="Disordered" evidence="8">
    <location>
        <begin position="229"/>
        <end position="258"/>
    </location>
</feature>
<keyword evidence="12" id="KW-1185">Reference proteome</keyword>
<dbReference type="GO" id="GO:0005509">
    <property type="term" value="F:calcium ion binding"/>
    <property type="evidence" value="ECO:0007669"/>
    <property type="project" value="InterPro"/>
</dbReference>
<dbReference type="InterPro" id="IPR001108">
    <property type="entry name" value="Peptidase_A22A"/>
</dbReference>
<feature type="region of interest" description="Disordered" evidence="8">
    <location>
        <begin position="311"/>
        <end position="345"/>
    </location>
</feature>
<name>A0A8T1VR21_9STRA</name>